<reference evidence="2" key="1">
    <citation type="submission" date="2009-12" db="EMBL/GenBank/DDBJ databases">
        <authorList>
            <person name="Jacobs-Sera D."/>
            <person name="Zellars M."/>
            <person name="Wells M.E."/>
            <person name="Webb J.L."/>
            <person name="Ware V.C."/>
            <person name="Vazquez E."/>
            <person name="TamarapuParthasarathy P."/>
            <person name="Smith I.A."/>
            <person name="Simon S.E."/>
            <person name="Shaffer C.D."/>
            <person name="Rubin M.R."/>
            <person name="Rosenzweig R.F."/>
            <person name="Rinehart C.A."/>
            <person name="Qin H."/>
            <person name="Pillay I."/>
            <person name="Payne D.E.II."/>
            <person name="Padolina J.M."/>
            <person name="Novick P.A."/>
            <person name="Miller E.S."/>
            <person name="Mayer E.S."/>
            <person name="Marzillier J.Y."/>
            <person name="Mageeney C.M."/>
            <person name="MacGibeny M.A."/>
            <person name="Li W."/>
            <person name="Lee J.Y."/>
            <person name="Kinnersley M.A."/>
            <person name="King-Smith C."/>
            <person name="King R.A."/>
            <person name="Kenna M.A."/>
            <person name="Kearse M.G."/>
            <person name="Johnson B.K."/>
            <person name="Johnson A.A."/>
            <person name="Johnson C.M."/>
            <person name="Hughes L.E."/>
            <person name="Harrison M."/>
            <person name="Guild N.A."/>
            <person name="Gilbert J.L."/>
            <person name="Fillman C.L."/>
            <person name="Felton C.M."/>
            <person name="Dunbar D.A."/>
            <person name="Dennehy J.J."/>
            <person name="DeJong R.J."/>
            <person name="Carson S."/>
            <person name="Burnett S.H."/>
            <person name="Breakwell D.P."/>
            <person name="Berrios J.E."/>
            <person name="Benjamin R.C."/>
            <person name="Anderson J.J."/>
            <person name="Bradley K.W."/>
            <person name="Khaja R."/>
            <person name="Lee E."/>
            <person name="Barker L.P."/>
            <person name="Lewis M.F."/>
            <person name="Jordan T.C."/>
            <person name="Cresawn S.G."/>
            <person name="Grace M.A."/>
            <person name="Pope W.H."/>
            <person name="Ko C."/>
            <person name="Russell D.A."/>
            <person name="Peebles C.L."/>
            <person name="Lawrence J.L."/>
            <person name="Hendrix R.W."/>
            <person name="Hatfull G.F."/>
        </authorList>
    </citation>
    <scope>NUCLEOTIDE SEQUENCE [LARGE SCALE GENOMIC DNA]</scope>
</reference>
<gene>
    <name evidence="1" type="primary">48</name>
    <name evidence="1" type="ORF">REDROCK_48</name>
</gene>
<name>D3JZB0_9CAUD</name>
<dbReference type="KEGG" id="vg:22110991"/>
<dbReference type="Proteomes" id="UP000001547">
    <property type="component" value="Segment"/>
</dbReference>
<dbReference type="GeneID" id="22110991"/>
<evidence type="ECO:0000313" key="1">
    <source>
        <dbReference type="EMBL" id="ADB93741.1"/>
    </source>
</evidence>
<accession>D3JZB0</accession>
<proteinExistence type="predicted"/>
<evidence type="ECO:0000313" key="2">
    <source>
        <dbReference type="Proteomes" id="UP000001547"/>
    </source>
</evidence>
<dbReference type="OrthoDB" id="23922at10239"/>
<organism evidence="1 2">
    <name type="scientific">Mycobacterium phage RedRock</name>
    <dbReference type="NCBI Taxonomy" id="711470"/>
    <lineage>
        <taxon>Viruses</taxon>
        <taxon>Duplodnaviria</taxon>
        <taxon>Heunggongvirae</taxon>
        <taxon>Uroviricota</taxon>
        <taxon>Caudoviricetes</taxon>
        <taxon>Fromanvirus</taxon>
        <taxon>Fromanvirus redrock</taxon>
    </lineage>
</organism>
<sequence length="69" mass="7427">MAATTEDAYNALIDTLEPSAILTPAVLATAFGVAFNEFRDNPAVVEFLARAQEIAEALGEEVDRRLSTE</sequence>
<dbReference type="EMBL" id="GU339467">
    <property type="protein sequence ID" value="ADB93741.1"/>
    <property type="molecule type" value="Genomic_DNA"/>
</dbReference>
<protein>
    <submittedName>
        <fullName evidence="1">Uncharacterized protein</fullName>
    </submittedName>
</protein>
<keyword evidence="2" id="KW-1185">Reference proteome</keyword>
<dbReference type="RefSeq" id="YP_009101301.1">
    <property type="nucleotide sequence ID" value="NC_025444.1"/>
</dbReference>